<evidence type="ECO:0000256" key="1">
    <source>
        <dbReference type="ARBA" id="ARBA00004651"/>
    </source>
</evidence>
<reference evidence="7 8" key="1">
    <citation type="submission" date="2019-11" db="EMBL/GenBank/DDBJ databases">
        <title>Venatorbacter sp. nov. a predator of Campylobacter and other Gram-negative bacteria.</title>
        <authorList>
            <person name="Saeedi A."/>
            <person name="Cummings N.J."/>
            <person name="Connerton I.F."/>
            <person name="Connerton P.L."/>
        </authorList>
    </citation>
    <scope>NUCLEOTIDE SEQUENCE [LARGE SCALE GENOMIC DNA]</scope>
    <source>
        <strain evidence="7">XL5</strain>
    </source>
</reference>
<proteinExistence type="predicted"/>
<organism evidence="7 8">
    <name type="scientific">Venatoribacter cucullus</name>
    <dbReference type="NCBI Taxonomy" id="2661630"/>
    <lineage>
        <taxon>Bacteria</taxon>
        <taxon>Pseudomonadati</taxon>
        <taxon>Pseudomonadota</taxon>
        <taxon>Gammaproteobacteria</taxon>
        <taxon>Oceanospirillales</taxon>
        <taxon>Oceanospirillaceae</taxon>
        <taxon>Venatoribacter</taxon>
    </lineage>
</organism>
<gene>
    <name evidence="7" type="ORF">GJQ55_00390</name>
</gene>
<evidence type="ECO:0000313" key="7">
    <source>
        <dbReference type="EMBL" id="QQD23026.1"/>
    </source>
</evidence>
<evidence type="ECO:0000256" key="5">
    <source>
        <dbReference type="ARBA" id="ARBA00023136"/>
    </source>
</evidence>
<dbReference type="Pfam" id="PF03788">
    <property type="entry name" value="LrgA"/>
    <property type="match status" value="1"/>
</dbReference>
<comment type="subcellular location">
    <subcellularLocation>
        <location evidence="1">Cell membrane</location>
        <topology evidence="1">Multi-pass membrane protein</topology>
    </subcellularLocation>
</comment>
<dbReference type="GO" id="GO:0005886">
    <property type="term" value="C:plasma membrane"/>
    <property type="evidence" value="ECO:0007669"/>
    <property type="project" value="UniProtKB-SubCell"/>
</dbReference>
<evidence type="ECO:0000256" key="3">
    <source>
        <dbReference type="ARBA" id="ARBA00022692"/>
    </source>
</evidence>
<keyword evidence="5 6" id="KW-0472">Membrane</keyword>
<dbReference type="RefSeq" id="WP_228345537.1">
    <property type="nucleotide sequence ID" value="NZ_CP046056.1"/>
</dbReference>
<evidence type="ECO:0000256" key="4">
    <source>
        <dbReference type="ARBA" id="ARBA00022989"/>
    </source>
</evidence>
<dbReference type="InterPro" id="IPR005538">
    <property type="entry name" value="LrgA/CidA"/>
</dbReference>
<evidence type="ECO:0000256" key="2">
    <source>
        <dbReference type="ARBA" id="ARBA00022475"/>
    </source>
</evidence>
<name>A0A9X7YMU2_9GAMM</name>
<dbReference type="AlphaFoldDB" id="A0A9X7YMU2"/>
<feature type="transmembrane region" description="Helical" evidence="6">
    <location>
        <begin position="59"/>
        <end position="77"/>
    </location>
</feature>
<dbReference type="PANTHER" id="PTHR33931">
    <property type="entry name" value="HOLIN-LIKE PROTEIN CIDA-RELATED"/>
    <property type="match status" value="1"/>
</dbReference>
<keyword evidence="3 6" id="KW-0812">Transmembrane</keyword>
<evidence type="ECO:0000256" key="6">
    <source>
        <dbReference type="SAM" id="Phobius"/>
    </source>
</evidence>
<keyword evidence="4 6" id="KW-1133">Transmembrane helix</keyword>
<keyword evidence="8" id="KW-1185">Reference proteome</keyword>
<dbReference type="EMBL" id="CP046056">
    <property type="protein sequence ID" value="QQD23026.1"/>
    <property type="molecule type" value="Genomic_DNA"/>
</dbReference>
<dbReference type="PANTHER" id="PTHR33931:SF2">
    <property type="entry name" value="HOLIN-LIKE PROTEIN CIDA"/>
    <property type="match status" value="1"/>
</dbReference>
<evidence type="ECO:0008006" key="9">
    <source>
        <dbReference type="Google" id="ProtNLM"/>
    </source>
</evidence>
<evidence type="ECO:0000313" key="8">
    <source>
        <dbReference type="Proteomes" id="UP000596074"/>
    </source>
</evidence>
<dbReference type="KEGG" id="vcw:GJQ55_00390"/>
<feature type="transmembrane region" description="Helical" evidence="6">
    <location>
        <begin position="83"/>
        <end position="104"/>
    </location>
</feature>
<dbReference type="Proteomes" id="UP000596074">
    <property type="component" value="Chromosome"/>
</dbReference>
<protein>
    <recommendedName>
        <fullName evidence="9">CidA/LrgA family protein</fullName>
    </recommendedName>
</protein>
<keyword evidence="2" id="KW-1003">Cell membrane</keyword>
<accession>A0A9X7YMU2</accession>
<sequence>MAGLLVLLFFLLLGTLLQSAFSLPLPGSILGMLLLLISLILRGKIPASLASISQTLAPLLPLFIIPVSVGVVTQKALLQEHGLLLLGILAISLIPGALLCAWIMKGSKAGL</sequence>